<dbReference type="STRING" id="1217721.HY57_05270"/>
<comment type="subcellular location">
    <subcellularLocation>
        <location evidence="1 7">Periplasm</location>
    </subcellularLocation>
</comment>
<evidence type="ECO:0000256" key="9">
    <source>
        <dbReference type="SAM" id="SignalP"/>
    </source>
</evidence>
<dbReference type="Proteomes" id="UP000027987">
    <property type="component" value="Chromosome"/>
</dbReference>
<reference evidence="11 12" key="1">
    <citation type="submission" date="2014-07" db="EMBL/GenBank/DDBJ databases">
        <title>Complete Genome Sequence of Dyella japonica Strain A8 Isolated from Malaysian Tropical Soil.</title>
        <authorList>
            <person name="Hui R.K.H."/>
            <person name="Chen J.-W."/>
            <person name="Chan K.-G."/>
            <person name="Leung F.C.C."/>
        </authorList>
    </citation>
    <scope>NUCLEOTIDE SEQUENCE [LARGE SCALE GENOMIC DNA]</scope>
    <source>
        <strain evidence="11 12">A8</strain>
    </source>
</reference>
<dbReference type="SUPFAM" id="SSF52833">
    <property type="entry name" value="Thioredoxin-like"/>
    <property type="match status" value="1"/>
</dbReference>
<sequence>MFKRFSSLRALCLVAGLLLASACTATGSGDAAPYTNGNEYVTLPADAPRMSPEGKVEVVEVFSYGCIHCAHFAPIADQLRKQLPPGVTFKLLPAAFNDQWVPFARAYYAAQKLGVLEQTHLALFKAKFDEHYPISTLDELADFYAAHGVKRDDFMRIATSDEVTQRIRSDAQLVQAWQVDGTPTIVIDGKYRTANVKSLEELSAVTQWLAKRELAGAK</sequence>
<feature type="chain" id="PRO_5001707420" description="Thiol:disulfide interchange protein" evidence="9">
    <location>
        <begin position="26"/>
        <end position="218"/>
    </location>
</feature>
<evidence type="ECO:0000256" key="2">
    <source>
        <dbReference type="ARBA" id="ARBA00005791"/>
    </source>
</evidence>
<keyword evidence="12" id="KW-1185">Reference proteome</keyword>
<evidence type="ECO:0000256" key="5">
    <source>
        <dbReference type="ARBA" id="ARBA00023157"/>
    </source>
</evidence>
<dbReference type="Gene3D" id="3.40.30.10">
    <property type="entry name" value="Glutaredoxin"/>
    <property type="match status" value="1"/>
</dbReference>
<proteinExistence type="inferred from homology"/>
<dbReference type="PANTHER" id="PTHR35891:SF2">
    <property type="entry name" value="THIOL:DISULFIDE INTERCHANGE PROTEIN DSBA"/>
    <property type="match status" value="1"/>
</dbReference>
<evidence type="ECO:0000256" key="8">
    <source>
        <dbReference type="PIRSR" id="PIRSR001488-1"/>
    </source>
</evidence>
<dbReference type="CDD" id="cd03019">
    <property type="entry name" value="DsbA_DsbA"/>
    <property type="match status" value="1"/>
</dbReference>
<gene>
    <name evidence="11" type="ORF">HY57_05270</name>
</gene>
<dbReference type="InterPro" id="IPR050824">
    <property type="entry name" value="Thiol_disulfide_DsbA"/>
</dbReference>
<dbReference type="Pfam" id="PF01323">
    <property type="entry name" value="DSBA"/>
    <property type="match status" value="1"/>
</dbReference>
<feature type="domain" description="Thioredoxin" evidence="10">
    <location>
        <begin position="13"/>
        <end position="211"/>
    </location>
</feature>
<dbReference type="InterPro" id="IPR036249">
    <property type="entry name" value="Thioredoxin-like_sf"/>
</dbReference>
<dbReference type="AlphaFoldDB" id="A0A075JX76"/>
<dbReference type="RefSeq" id="WP_019464375.1">
    <property type="nucleotide sequence ID" value="NZ_ALOY01000122.1"/>
</dbReference>
<dbReference type="InterPro" id="IPR023205">
    <property type="entry name" value="DsbA/DsbL"/>
</dbReference>
<evidence type="ECO:0000256" key="4">
    <source>
        <dbReference type="ARBA" id="ARBA00022764"/>
    </source>
</evidence>
<dbReference type="KEGG" id="dja:HY57_05270"/>
<keyword evidence="6" id="KW-0676">Redox-active center</keyword>
<evidence type="ECO:0000256" key="7">
    <source>
        <dbReference type="PIRNR" id="PIRNR001488"/>
    </source>
</evidence>
<keyword evidence="3 9" id="KW-0732">Signal</keyword>
<organism evidence="11 12">
    <name type="scientific">Dyella japonica A8</name>
    <dbReference type="NCBI Taxonomy" id="1217721"/>
    <lineage>
        <taxon>Bacteria</taxon>
        <taxon>Pseudomonadati</taxon>
        <taxon>Pseudomonadota</taxon>
        <taxon>Gammaproteobacteria</taxon>
        <taxon>Lysobacterales</taxon>
        <taxon>Rhodanobacteraceae</taxon>
        <taxon>Dyella</taxon>
    </lineage>
</organism>
<evidence type="ECO:0000256" key="1">
    <source>
        <dbReference type="ARBA" id="ARBA00004418"/>
    </source>
</evidence>
<dbReference type="PROSITE" id="PS51352">
    <property type="entry name" value="THIOREDOXIN_2"/>
    <property type="match status" value="1"/>
</dbReference>
<feature type="signal peptide" evidence="9">
    <location>
        <begin position="1"/>
        <end position="25"/>
    </location>
</feature>
<evidence type="ECO:0000313" key="11">
    <source>
        <dbReference type="EMBL" id="AIF46711.1"/>
    </source>
</evidence>
<dbReference type="InterPro" id="IPR001853">
    <property type="entry name" value="DSBA-like_thioredoxin_dom"/>
</dbReference>
<accession>A0A075JX76</accession>
<evidence type="ECO:0000256" key="6">
    <source>
        <dbReference type="ARBA" id="ARBA00023284"/>
    </source>
</evidence>
<evidence type="ECO:0000259" key="10">
    <source>
        <dbReference type="PROSITE" id="PS51352"/>
    </source>
</evidence>
<dbReference type="PROSITE" id="PS51257">
    <property type="entry name" value="PROKAR_LIPOPROTEIN"/>
    <property type="match status" value="1"/>
</dbReference>
<keyword evidence="5 7" id="KW-1015">Disulfide bond</keyword>
<dbReference type="HOGENOM" id="CLU_088255_1_0_6"/>
<evidence type="ECO:0000256" key="3">
    <source>
        <dbReference type="ARBA" id="ARBA00022729"/>
    </source>
</evidence>
<evidence type="ECO:0000313" key="12">
    <source>
        <dbReference type="Proteomes" id="UP000027987"/>
    </source>
</evidence>
<dbReference type="PATRIC" id="fig|1217721.7.peg.1105"/>
<keyword evidence="4 7" id="KW-0574">Periplasm</keyword>
<feature type="disulfide bond" description="Redox-active" evidence="8">
    <location>
        <begin position="66"/>
        <end position="69"/>
    </location>
</feature>
<protein>
    <recommendedName>
        <fullName evidence="7">Thiol:disulfide interchange protein</fullName>
    </recommendedName>
</protein>
<dbReference type="PANTHER" id="PTHR35891">
    <property type="entry name" value="THIOL:DISULFIDE INTERCHANGE PROTEIN DSBA"/>
    <property type="match status" value="1"/>
</dbReference>
<dbReference type="GO" id="GO:0042597">
    <property type="term" value="C:periplasmic space"/>
    <property type="evidence" value="ECO:0007669"/>
    <property type="project" value="UniProtKB-SubCell"/>
</dbReference>
<dbReference type="InterPro" id="IPR013766">
    <property type="entry name" value="Thioredoxin_domain"/>
</dbReference>
<dbReference type="PIRSF" id="PIRSF001488">
    <property type="entry name" value="Tdi_protein"/>
    <property type="match status" value="1"/>
</dbReference>
<name>A0A075JX76_9GAMM</name>
<dbReference type="OrthoDB" id="9784896at2"/>
<dbReference type="EMBL" id="CP008884">
    <property type="protein sequence ID" value="AIF46711.1"/>
    <property type="molecule type" value="Genomic_DNA"/>
</dbReference>
<comment type="similarity">
    <text evidence="2">Belongs to the thioredoxin family. DsbA subfamily.</text>
</comment>
<dbReference type="GO" id="GO:0016491">
    <property type="term" value="F:oxidoreductase activity"/>
    <property type="evidence" value="ECO:0007669"/>
    <property type="project" value="InterPro"/>
</dbReference>